<reference evidence="1 2" key="1">
    <citation type="submission" date="2018-10" db="EMBL/GenBank/DDBJ databases">
        <title>Draft genome of Cortibacter populi DSM10536.</title>
        <authorList>
            <person name="Bernier A.-M."/>
            <person name="Bernard K."/>
        </authorList>
    </citation>
    <scope>NUCLEOTIDE SEQUENCE [LARGE SCALE GENOMIC DNA]</scope>
    <source>
        <strain evidence="1 2">DSM 105136</strain>
    </source>
</reference>
<evidence type="ECO:0000313" key="2">
    <source>
        <dbReference type="Proteomes" id="UP000278006"/>
    </source>
</evidence>
<dbReference type="RefSeq" id="WP_122225965.1">
    <property type="nucleotide sequence ID" value="NZ_RDQO01000001.1"/>
</dbReference>
<accession>A0A3M6QY91</accession>
<proteinExistence type="predicted"/>
<comment type="caution">
    <text evidence="1">The sequence shown here is derived from an EMBL/GenBank/DDBJ whole genome shotgun (WGS) entry which is preliminary data.</text>
</comment>
<organism evidence="1 2">
    <name type="scientific">Corticibacter populi</name>
    <dbReference type="NCBI Taxonomy" id="1550736"/>
    <lineage>
        <taxon>Bacteria</taxon>
        <taxon>Pseudomonadati</taxon>
        <taxon>Pseudomonadota</taxon>
        <taxon>Betaproteobacteria</taxon>
        <taxon>Burkholderiales</taxon>
        <taxon>Comamonadaceae</taxon>
        <taxon>Corticibacter</taxon>
    </lineage>
</organism>
<keyword evidence="2" id="KW-1185">Reference proteome</keyword>
<evidence type="ECO:0000313" key="1">
    <source>
        <dbReference type="EMBL" id="RMX07843.1"/>
    </source>
</evidence>
<dbReference type="Proteomes" id="UP000278006">
    <property type="component" value="Unassembled WGS sequence"/>
</dbReference>
<sequence>MTMVIDSKQLAKNGSTNLDPNAAGGFVQLSDESLDVVLLRLKQTPAANAIYAARAEGTLLKAVAYVDKNNNALKIVKIDI</sequence>
<protein>
    <submittedName>
        <fullName evidence="1">Uncharacterized protein</fullName>
    </submittedName>
</protein>
<dbReference type="EMBL" id="RDQO01000001">
    <property type="protein sequence ID" value="RMX07843.1"/>
    <property type="molecule type" value="Genomic_DNA"/>
</dbReference>
<name>A0A3M6QY91_9BURK</name>
<dbReference type="AlphaFoldDB" id="A0A3M6QY91"/>
<gene>
    <name evidence="1" type="ORF">D8I35_01570</name>
</gene>